<keyword evidence="1" id="KW-0472">Membrane</keyword>
<evidence type="ECO:0000256" key="1">
    <source>
        <dbReference type="SAM" id="Phobius"/>
    </source>
</evidence>
<keyword evidence="1" id="KW-1133">Transmembrane helix</keyword>
<dbReference type="RefSeq" id="WP_147073635.1">
    <property type="nucleotide sequence ID" value="NZ_AP021884.1"/>
</dbReference>
<feature type="transmembrane region" description="Helical" evidence="1">
    <location>
        <begin position="164"/>
        <end position="184"/>
    </location>
</feature>
<reference evidence="2 3" key="1">
    <citation type="submission" date="2019-07" db="EMBL/GenBank/DDBJ databases">
        <title>Whole genome shotgun sequence of Thiobacillus plumbophilus NBRC 107929.</title>
        <authorList>
            <person name="Hosoyama A."/>
            <person name="Uohara A."/>
            <person name="Ohji S."/>
            <person name="Ichikawa N."/>
        </authorList>
    </citation>
    <scope>NUCLEOTIDE SEQUENCE [LARGE SCALE GENOMIC DNA]</scope>
    <source>
        <strain evidence="2 3">NBRC 107929</strain>
    </source>
</reference>
<keyword evidence="1" id="KW-0812">Transmembrane</keyword>
<comment type="caution">
    <text evidence="2">The sequence shown here is derived from an EMBL/GenBank/DDBJ whole genome shotgun (WGS) entry which is preliminary data.</text>
</comment>
<keyword evidence="3" id="KW-1185">Reference proteome</keyword>
<sequence length="208" mass="21484">MTAMDKPHLIRTSVEAAKEVFARPAYLGLAVAIALAAFLASLWIPNYKLIGAVFITPDVTLDTKLQLLASLLAGISTNFGAFAAFSAATIPLLFGVDIAMLVYFLRRRRARLPHGEIAASVGGAASGVVAAGCAACGSFLLVTILSFLGASGALALLPLQGGELGLLSIALLLLSIFLIARKIAAPVVCEIKPPAQPPGNAPPLEERP</sequence>
<name>A0A512L974_9PROT</name>
<feature type="transmembrane region" description="Helical" evidence="1">
    <location>
        <begin position="21"/>
        <end position="44"/>
    </location>
</feature>
<organism evidence="2 3">
    <name type="scientific">Sulfuriferula plumbiphila</name>
    <dbReference type="NCBI Taxonomy" id="171865"/>
    <lineage>
        <taxon>Bacteria</taxon>
        <taxon>Pseudomonadati</taxon>
        <taxon>Pseudomonadota</taxon>
        <taxon>Betaproteobacteria</taxon>
        <taxon>Nitrosomonadales</taxon>
        <taxon>Sulfuricellaceae</taxon>
        <taxon>Sulfuriferula</taxon>
    </lineage>
</organism>
<protein>
    <submittedName>
        <fullName evidence="2">Uncharacterized protein</fullName>
    </submittedName>
</protein>
<feature type="transmembrane region" description="Helical" evidence="1">
    <location>
        <begin position="79"/>
        <end position="105"/>
    </location>
</feature>
<dbReference type="AlphaFoldDB" id="A0A512L974"/>
<evidence type="ECO:0000313" key="2">
    <source>
        <dbReference type="EMBL" id="GEP31023.1"/>
    </source>
</evidence>
<dbReference type="EMBL" id="BKAD01000022">
    <property type="protein sequence ID" value="GEP31023.1"/>
    <property type="molecule type" value="Genomic_DNA"/>
</dbReference>
<feature type="transmembrane region" description="Helical" evidence="1">
    <location>
        <begin position="117"/>
        <end position="144"/>
    </location>
</feature>
<accession>A0A512L974</accession>
<proteinExistence type="predicted"/>
<dbReference type="Proteomes" id="UP000321337">
    <property type="component" value="Unassembled WGS sequence"/>
</dbReference>
<gene>
    <name evidence="2" type="ORF">TPL01_21610</name>
</gene>
<evidence type="ECO:0000313" key="3">
    <source>
        <dbReference type="Proteomes" id="UP000321337"/>
    </source>
</evidence>
<dbReference type="OrthoDB" id="9992125at2"/>